<protein>
    <recommendedName>
        <fullName evidence="3">DUF302 domain-containing protein</fullName>
    </recommendedName>
</protein>
<evidence type="ECO:0000313" key="1">
    <source>
        <dbReference type="EMBL" id="MFF4777563.1"/>
    </source>
</evidence>
<dbReference type="Proteomes" id="UP001602119">
    <property type="component" value="Unassembled WGS sequence"/>
</dbReference>
<proteinExistence type="predicted"/>
<keyword evidence="2" id="KW-1185">Reference proteome</keyword>
<organism evidence="1 2">
    <name type="scientific">Microtetraspora fusca</name>
    <dbReference type="NCBI Taxonomy" id="1997"/>
    <lineage>
        <taxon>Bacteria</taxon>
        <taxon>Bacillati</taxon>
        <taxon>Actinomycetota</taxon>
        <taxon>Actinomycetes</taxon>
        <taxon>Streptosporangiales</taxon>
        <taxon>Streptosporangiaceae</taxon>
        <taxon>Microtetraspora</taxon>
    </lineage>
</organism>
<evidence type="ECO:0008006" key="3">
    <source>
        <dbReference type="Google" id="ProtNLM"/>
    </source>
</evidence>
<name>A0ABW6VH46_MICFU</name>
<evidence type="ECO:0000313" key="2">
    <source>
        <dbReference type="Proteomes" id="UP001602119"/>
    </source>
</evidence>
<accession>A0ABW6VH46</accession>
<sequence length="117" mass="12776">MHRYTAMSSDDLKAAVGLDTLVRIGARDVTSYSIKNPDRAALRFRLGGSNRHIAVAPNYTGDRLLVIPCYRLTGEPGQPDTYDVAHWRGSACFTPDELPETVTRVASRAGARGIGSW</sequence>
<comment type="caution">
    <text evidence="1">The sequence shown here is derived from an EMBL/GenBank/DDBJ whole genome shotgun (WGS) entry which is preliminary data.</text>
</comment>
<gene>
    <name evidence="1" type="ORF">ACFY05_32370</name>
</gene>
<dbReference type="RefSeq" id="WP_387346040.1">
    <property type="nucleotide sequence ID" value="NZ_JBIAXI010000024.1"/>
</dbReference>
<reference evidence="1 2" key="1">
    <citation type="submission" date="2024-10" db="EMBL/GenBank/DDBJ databases">
        <title>The Natural Products Discovery Center: Release of the First 8490 Sequenced Strains for Exploring Actinobacteria Biosynthetic Diversity.</title>
        <authorList>
            <person name="Kalkreuter E."/>
            <person name="Kautsar S.A."/>
            <person name="Yang D."/>
            <person name="Bader C.D."/>
            <person name="Teijaro C.N."/>
            <person name="Fluegel L."/>
            <person name="Davis C.M."/>
            <person name="Simpson J.R."/>
            <person name="Lauterbach L."/>
            <person name="Steele A.D."/>
            <person name="Gui C."/>
            <person name="Meng S."/>
            <person name="Li G."/>
            <person name="Viehrig K."/>
            <person name="Ye F."/>
            <person name="Su P."/>
            <person name="Kiefer A.F."/>
            <person name="Nichols A."/>
            <person name="Cepeda A.J."/>
            <person name="Yan W."/>
            <person name="Fan B."/>
            <person name="Jiang Y."/>
            <person name="Adhikari A."/>
            <person name="Zheng C.-J."/>
            <person name="Schuster L."/>
            <person name="Cowan T.M."/>
            <person name="Smanski M.J."/>
            <person name="Chevrette M.G."/>
            <person name="De Carvalho L.P.S."/>
            <person name="Shen B."/>
        </authorList>
    </citation>
    <scope>NUCLEOTIDE SEQUENCE [LARGE SCALE GENOMIC DNA]</scope>
    <source>
        <strain evidence="1 2">NPDC001281</strain>
    </source>
</reference>
<dbReference type="EMBL" id="JBIAXI010000024">
    <property type="protein sequence ID" value="MFF4777563.1"/>
    <property type="molecule type" value="Genomic_DNA"/>
</dbReference>